<feature type="domain" description="PLD phosphodiesterase" evidence="7">
    <location>
        <begin position="371"/>
        <end position="397"/>
    </location>
</feature>
<evidence type="ECO:0000256" key="3">
    <source>
        <dbReference type="ARBA" id="ARBA00018392"/>
    </source>
</evidence>
<comment type="subcellular location">
    <subcellularLocation>
        <location evidence="2">Secreted</location>
    </subcellularLocation>
</comment>
<feature type="domain" description="PLD phosphodiesterase" evidence="7">
    <location>
        <begin position="197"/>
        <end position="224"/>
    </location>
</feature>
<dbReference type="PROSITE" id="PS50035">
    <property type="entry name" value="PLD"/>
    <property type="match status" value="2"/>
</dbReference>
<dbReference type="PANTHER" id="PTHR21248">
    <property type="entry name" value="CARDIOLIPIN SYNTHASE"/>
    <property type="match status" value="1"/>
</dbReference>
<accession>A0ABS6SE80</accession>
<comment type="function">
    <text evidence="1">Could be a virulence factor.</text>
</comment>
<organism evidence="8 9">
    <name type="scientific">Pacificimonas pallii</name>
    <dbReference type="NCBI Taxonomy" id="2827236"/>
    <lineage>
        <taxon>Bacteria</taxon>
        <taxon>Pseudomonadati</taxon>
        <taxon>Pseudomonadota</taxon>
        <taxon>Alphaproteobacteria</taxon>
        <taxon>Sphingomonadales</taxon>
        <taxon>Sphingosinicellaceae</taxon>
        <taxon>Pacificimonas</taxon>
    </lineage>
</organism>
<dbReference type="InterPro" id="IPR001736">
    <property type="entry name" value="PLipase_D/transphosphatidylase"/>
</dbReference>
<evidence type="ECO:0000256" key="5">
    <source>
        <dbReference type="ARBA" id="ARBA00029594"/>
    </source>
</evidence>
<proteinExistence type="predicted"/>
<keyword evidence="4" id="KW-0964">Secreted</keyword>
<dbReference type="Proteomes" id="UP000722336">
    <property type="component" value="Unassembled WGS sequence"/>
</dbReference>
<dbReference type="InterPro" id="IPR025202">
    <property type="entry name" value="PLD-like_dom"/>
</dbReference>
<keyword evidence="6" id="KW-0472">Membrane</keyword>
<dbReference type="Pfam" id="PF13091">
    <property type="entry name" value="PLDc_2"/>
    <property type="match status" value="2"/>
</dbReference>
<evidence type="ECO:0000256" key="2">
    <source>
        <dbReference type="ARBA" id="ARBA00004613"/>
    </source>
</evidence>
<evidence type="ECO:0000256" key="6">
    <source>
        <dbReference type="SAM" id="Phobius"/>
    </source>
</evidence>
<dbReference type="SMART" id="SM00155">
    <property type="entry name" value="PLDc"/>
    <property type="match status" value="2"/>
</dbReference>
<reference evidence="8 9" key="1">
    <citation type="submission" date="2021-04" db="EMBL/GenBank/DDBJ databases">
        <authorList>
            <person name="Pira H."/>
            <person name="Risdian C."/>
            <person name="Wink J."/>
        </authorList>
    </citation>
    <scope>NUCLEOTIDE SEQUENCE [LARGE SCALE GENOMIC DNA]</scope>
    <source>
        <strain evidence="8 9">WHA3</strain>
    </source>
</reference>
<feature type="transmembrane region" description="Helical" evidence="6">
    <location>
        <begin position="6"/>
        <end position="25"/>
    </location>
</feature>
<keyword evidence="6" id="KW-0812">Transmembrane</keyword>
<gene>
    <name evidence="8" type="ORF">KCG44_05445</name>
</gene>
<protein>
    <recommendedName>
        <fullName evidence="3">Phospholipase D</fullName>
    </recommendedName>
    <alternativeName>
        <fullName evidence="5">Choline phosphatase</fullName>
    </alternativeName>
</protein>
<keyword evidence="6" id="KW-1133">Transmembrane helix</keyword>
<dbReference type="RefSeq" id="WP_218444790.1">
    <property type="nucleotide sequence ID" value="NZ_JAGSPA010000002.1"/>
</dbReference>
<evidence type="ECO:0000256" key="4">
    <source>
        <dbReference type="ARBA" id="ARBA00022525"/>
    </source>
</evidence>
<dbReference type="EMBL" id="JAGSPA010000002">
    <property type="protein sequence ID" value="MBV7256226.1"/>
    <property type="molecule type" value="Genomic_DNA"/>
</dbReference>
<sequence length="453" mass="49711">MDFIFAHLTAVIVTFGVVMATSLLLRQRRAPQASMAWLLSILLLPYIALPLFLLFGLSRTNQQKMLPQISASQVPAELPPGPAAPLLASYRIPSVSEGNRLIFYPDGEATWNELNAMIARAERSIWLSTYVLRDGPVGGAVLEALSKRARDGLDVRIMVDAAGSLFLPERSLAPLRKAGGHAIRFSPLWRLPFRGRPNLRNHRKVLLVDEKQALAGGFNIAQEYLGPGSDAARWRELAFRVDGPAALDYAAMFRSDWEDTRGAELPPPPAPLQRAGNSAVQLVPSGPYAEGQVLFDLILSVIFAAKRRVWIVTPYFIPDEAVARALELAARRGVDVRVVVPDRSNHRIADFARGAYLRELGAAGVKVFRYKVGMIHGKAIIADDAALVGSPNLDFRSLFLNRESTLVLYQEDDIAQVADWIDGLRAASKEGPRKLGVIKEHLEGVARLAAPLL</sequence>
<evidence type="ECO:0000256" key="1">
    <source>
        <dbReference type="ARBA" id="ARBA00003145"/>
    </source>
</evidence>
<comment type="caution">
    <text evidence="8">The sequence shown here is derived from an EMBL/GenBank/DDBJ whole genome shotgun (WGS) entry which is preliminary data.</text>
</comment>
<name>A0ABS6SE80_9SPHN</name>
<feature type="transmembrane region" description="Helical" evidence="6">
    <location>
        <begin position="37"/>
        <end position="57"/>
    </location>
</feature>
<keyword evidence="9" id="KW-1185">Reference proteome</keyword>
<evidence type="ECO:0000259" key="7">
    <source>
        <dbReference type="PROSITE" id="PS50035"/>
    </source>
</evidence>
<evidence type="ECO:0000313" key="9">
    <source>
        <dbReference type="Proteomes" id="UP000722336"/>
    </source>
</evidence>
<dbReference type="PANTHER" id="PTHR21248:SF22">
    <property type="entry name" value="PHOSPHOLIPASE D"/>
    <property type="match status" value="1"/>
</dbReference>
<evidence type="ECO:0000313" key="8">
    <source>
        <dbReference type="EMBL" id="MBV7256226.1"/>
    </source>
</evidence>